<accession>A0ABW1L6S6</accession>
<feature type="domain" description="Calcineurin-like phosphoesterase" evidence="3">
    <location>
        <begin position="1"/>
        <end position="204"/>
    </location>
</feature>
<protein>
    <recommendedName>
        <fullName evidence="2">Phosphoesterase</fullName>
        <ecNumber evidence="2">3.1.4.-</ecNumber>
    </recommendedName>
</protein>
<evidence type="ECO:0000313" key="4">
    <source>
        <dbReference type="EMBL" id="MFC6038867.1"/>
    </source>
</evidence>
<comment type="caution">
    <text evidence="4">The sequence shown here is derived from an EMBL/GenBank/DDBJ whole genome shotgun (WGS) entry which is preliminary data.</text>
</comment>
<gene>
    <name evidence="4" type="ORF">ACFPYN_05285</name>
</gene>
<dbReference type="InterPro" id="IPR024654">
    <property type="entry name" value="Calcineurin-like_PHP_lpxH"/>
</dbReference>
<dbReference type="InterPro" id="IPR050126">
    <property type="entry name" value="Ap4A_hydrolase"/>
</dbReference>
<dbReference type="InterPro" id="IPR011152">
    <property type="entry name" value="Pesterase_MJ0912"/>
</dbReference>
<dbReference type="SUPFAM" id="SSF56300">
    <property type="entry name" value="Metallo-dependent phosphatases"/>
    <property type="match status" value="1"/>
</dbReference>
<keyword evidence="2" id="KW-0479">Metal-binding</keyword>
<dbReference type="InterPro" id="IPR000979">
    <property type="entry name" value="Phosphodiesterase_MJ0936/Vps29"/>
</dbReference>
<evidence type="ECO:0000313" key="5">
    <source>
        <dbReference type="Proteomes" id="UP001596170"/>
    </source>
</evidence>
<organism evidence="4 5">
    <name type="scientific">Paenisporosarcina macmurdoensis</name>
    <dbReference type="NCBI Taxonomy" id="212659"/>
    <lineage>
        <taxon>Bacteria</taxon>
        <taxon>Bacillati</taxon>
        <taxon>Bacillota</taxon>
        <taxon>Bacilli</taxon>
        <taxon>Bacillales</taxon>
        <taxon>Caryophanaceae</taxon>
        <taxon>Paenisporosarcina</taxon>
    </lineage>
</organism>
<evidence type="ECO:0000259" key="3">
    <source>
        <dbReference type="Pfam" id="PF12850"/>
    </source>
</evidence>
<dbReference type="RefSeq" id="WP_377732967.1">
    <property type="nucleotide sequence ID" value="NZ_JBHSRI010000004.1"/>
</dbReference>
<dbReference type="Pfam" id="PF12850">
    <property type="entry name" value="Metallophos_2"/>
    <property type="match status" value="1"/>
</dbReference>
<dbReference type="InterPro" id="IPR029052">
    <property type="entry name" value="Metallo-depent_PP-like"/>
</dbReference>
<dbReference type="PANTHER" id="PTHR42850">
    <property type="entry name" value="METALLOPHOSPHOESTERASE"/>
    <property type="match status" value="1"/>
</dbReference>
<sequence>MKLAIITDIHGNAPALKAVLQEIDQHADIEEIWCLGDMIAMGPDSNEVLDILFAREDVQMITGNHDEAILSLIAGEGHPDSYKHTREHHEWIASRLHPQHVAKLKTLPRMLEKELNGTRILGIHYHIEETKRQFHIQDEPFYTILEPTLENMEMMFGDYPTDIICFGHHHPEHLFQANGKTYLNPGALGVSKGETASFGIIDASREEAEVTIHQVLYDKAAFLEKFERLQVPQREILFKLFYVGE</sequence>
<dbReference type="EMBL" id="JBHSRI010000004">
    <property type="protein sequence ID" value="MFC6038867.1"/>
    <property type="molecule type" value="Genomic_DNA"/>
</dbReference>
<dbReference type="PIRSF" id="PIRSF000883">
    <property type="entry name" value="Pesterase_MJ0912"/>
    <property type="match status" value="1"/>
</dbReference>
<dbReference type="EC" id="3.1.4.-" evidence="2"/>
<comment type="similarity">
    <text evidence="1 2">Belongs to the metallophosphoesterase superfamily. YfcE family.</text>
</comment>
<name>A0ABW1L6S6_9BACL</name>
<reference evidence="5" key="1">
    <citation type="journal article" date="2019" name="Int. J. Syst. Evol. Microbiol.">
        <title>The Global Catalogue of Microorganisms (GCM) 10K type strain sequencing project: providing services to taxonomists for standard genome sequencing and annotation.</title>
        <authorList>
            <consortium name="The Broad Institute Genomics Platform"/>
            <consortium name="The Broad Institute Genome Sequencing Center for Infectious Disease"/>
            <person name="Wu L."/>
            <person name="Ma J."/>
        </authorList>
    </citation>
    <scope>NUCLEOTIDE SEQUENCE [LARGE SCALE GENOMIC DNA]</scope>
    <source>
        <strain evidence="5">CCUG 54527</strain>
    </source>
</reference>
<dbReference type="Proteomes" id="UP001596170">
    <property type="component" value="Unassembled WGS sequence"/>
</dbReference>
<dbReference type="PANTHER" id="PTHR42850:SF2">
    <property type="entry name" value="BLL5683 PROTEIN"/>
    <property type="match status" value="1"/>
</dbReference>
<keyword evidence="5" id="KW-1185">Reference proteome</keyword>
<comment type="cofactor">
    <cofactor evidence="2">
        <name>a divalent metal cation</name>
        <dbReference type="ChEBI" id="CHEBI:60240"/>
    </cofactor>
</comment>
<evidence type="ECO:0000256" key="2">
    <source>
        <dbReference type="RuleBase" id="RU362039"/>
    </source>
</evidence>
<proteinExistence type="inferred from homology"/>
<evidence type="ECO:0000256" key="1">
    <source>
        <dbReference type="ARBA" id="ARBA00008950"/>
    </source>
</evidence>
<dbReference type="Gene3D" id="3.60.21.10">
    <property type="match status" value="1"/>
</dbReference>
<dbReference type="NCBIfam" id="TIGR00040">
    <property type="entry name" value="yfcE"/>
    <property type="match status" value="1"/>
</dbReference>